<keyword evidence="7" id="KW-0732">Signal</keyword>
<dbReference type="InterPro" id="IPR001314">
    <property type="entry name" value="Peptidase_S1A"/>
</dbReference>
<dbReference type="SUPFAM" id="SSF50494">
    <property type="entry name" value="Trypsin-like serine proteases"/>
    <property type="match status" value="1"/>
</dbReference>
<evidence type="ECO:0000256" key="5">
    <source>
        <dbReference type="ARBA" id="ARBA00076468"/>
    </source>
</evidence>
<dbReference type="GO" id="GO:0006508">
    <property type="term" value="P:proteolysis"/>
    <property type="evidence" value="ECO:0007669"/>
    <property type="project" value="UniProtKB-KW"/>
</dbReference>
<dbReference type="InterPro" id="IPR033116">
    <property type="entry name" value="TRYPSIN_SER"/>
</dbReference>
<organism evidence="9 10">
    <name type="scientific">Sipha flava</name>
    <name type="common">yellow sugarcane aphid</name>
    <dbReference type="NCBI Taxonomy" id="143950"/>
    <lineage>
        <taxon>Eukaryota</taxon>
        <taxon>Metazoa</taxon>
        <taxon>Ecdysozoa</taxon>
        <taxon>Arthropoda</taxon>
        <taxon>Hexapoda</taxon>
        <taxon>Insecta</taxon>
        <taxon>Pterygota</taxon>
        <taxon>Neoptera</taxon>
        <taxon>Paraneoptera</taxon>
        <taxon>Hemiptera</taxon>
        <taxon>Sternorrhyncha</taxon>
        <taxon>Aphidomorpha</taxon>
        <taxon>Aphidoidea</taxon>
        <taxon>Aphididae</taxon>
        <taxon>Sipha</taxon>
    </lineage>
</organism>
<dbReference type="InterPro" id="IPR043504">
    <property type="entry name" value="Peptidase_S1_PA_chymotrypsin"/>
</dbReference>
<evidence type="ECO:0000256" key="3">
    <source>
        <dbReference type="ARBA" id="ARBA00023157"/>
    </source>
</evidence>
<dbReference type="OrthoDB" id="10061449at2759"/>
<dbReference type="PROSITE" id="PS00134">
    <property type="entry name" value="TRYPSIN_HIS"/>
    <property type="match status" value="1"/>
</dbReference>
<dbReference type="PROSITE" id="PS50240">
    <property type="entry name" value="TRYPSIN_DOM"/>
    <property type="match status" value="1"/>
</dbReference>
<dbReference type="InterPro" id="IPR018114">
    <property type="entry name" value="TRYPSIN_HIS"/>
</dbReference>
<evidence type="ECO:0000256" key="2">
    <source>
        <dbReference type="ARBA" id="ARBA00022525"/>
    </source>
</evidence>
<dbReference type="PANTHER" id="PTHR24252">
    <property type="entry name" value="ACROSIN-RELATED"/>
    <property type="match status" value="1"/>
</dbReference>
<dbReference type="CDD" id="cd00190">
    <property type="entry name" value="Tryp_SPc"/>
    <property type="match status" value="1"/>
</dbReference>
<keyword evidence="3" id="KW-1015">Disulfide bond</keyword>
<evidence type="ECO:0000256" key="1">
    <source>
        <dbReference type="ARBA" id="ARBA00004613"/>
    </source>
</evidence>
<feature type="chain" id="PRO_5034742334" description="Phenoloxidase-activating factor 2" evidence="7">
    <location>
        <begin position="17"/>
        <end position="352"/>
    </location>
</feature>
<feature type="signal peptide" evidence="7">
    <location>
        <begin position="1"/>
        <end position="16"/>
    </location>
</feature>
<evidence type="ECO:0000256" key="7">
    <source>
        <dbReference type="SAM" id="SignalP"/>
    </source>
</evidence>
<dbReference type="GO" id="GO:0004252">
    <property type="term" value="F:serine-type endopeptidase activity"/>
    <property type="evidence" value="ECO:0007669"/>
    <property type="project" value="InterPro"/>
</dbReference>
<dbReference type="GO" id="GO:0005576">
    <property type="term" value="C:extracellular region"/>
    <property type="evidence" value="ECO:0007669"/>
    <property type="project" value="UniProtKB-SubCell"/>
</dbReference>
<evidence type="ECO:0000259" key="8">
    <source>
        <dbReference type="PROSITE" id="PS50240"/>
    </source>
</evidence>
<name>A0A8B8GQT2_9HEMI</name>
<dbReference type="InterPro" id="IPR001254">
    <property type="entry name" value="Trypsin_dom"/>
</dbReference>
<feature type="domain" description="Peptidase S1" evidence="8">
    <location>
        <begin position="112"/>
        <end position="352"/>
    </location>
</feature>
<dbReference type="PROSITE" id="PS00135">
    <property type="entry name" value="TRYPSIN_SER"/>
    <property type="match status" value="1"/>
</dbReference>
<evidence type="ECO:0000313" key="10">
    <source>
        <dbReference type="RefSeq" id="XP_025424971.1"/>
    </source>
</evidence>
<proteinExistence type="predicted"/>
<dbReference type="FunFam" id="2.40.10.10:FF:000038">
    <property type="entry name" value="Serine protease"/>
    <property type="match status" value="1"/>
</dbReference>
<reference evidence="10" key="1">
    <citation type="submission" date="2025-08" db="UniProtKB">
        <authorList>
            <consortium name="RefSeq"/>
        </authorList>
    </citation>
    <scope>IDENTIFICATION</scope>
    <source>
        <tissue evidence="10">Whole body</tissue>
    </source>
</reference>
<dbReference type="InterPro" id="IPR009003">
    <property type="entry name" value="Peptidase_S1_PA"/>
</dbReference>
<dbReference type="PRINTS" id="PR00722">
    <property type="entry name" value="CHYMOTRYPSIN"/>
</dbReference>
<keyword evidence="6" id="KW-0720">Serine protease</keyword>
<dbReference type="Pfam" id="PF00089">
    <property type="entry name" value="Trypsin"/>
    <property type="match status" value="1"/>
</dbReference>
<dbReference type="PANTHER" id="PTHR24252:SF7">
    <property type="entry name" value="HYALIN"/>
    <property type="match status" value="1"/>
</dbReference>
<comment type="subcellular location">
    <subcellularLocation>
        <location evidence="1">Secreted</location>
    </subcellularLocation>
</comment>
<keyword evidence="9" id="KW-1185">Reference proteome</keyword>
<keyword evidence="2" id="KW-0964">Secreted</keyword>
<keyword evidence="6" id="KW-0645">Protease</keyword>
<dbReference type="SMART" id="SM00020">
    <property type="entry name" value="Tryp_SPc"/>
    <property type="match status" value="1"/>
</dbReference>
<keyword evidence="6" id="KW-0378">Hydrolase</keyword>
<accession>A0A8B8GQT2</accession>
<dbReference type="Gene3D" id="2.40.10.10">
    <property type="entry name" value="Trypsin-like serine proteases"/>
    <property type="match status" value="1"/>
</dbReference>
<sequence>MIVVAVFGLAVLHAAATKCITGDCSLESDSELIPEGNFYDTNNLKGFGGDFTSRLNKIIQEMTVLSNEIKSHQPCIDALNHNNDSLRDFLNYSVPCGVQGRNRLSKSESSRIVGGENSSPGEFPWQISLQLITGWTARHICGGSVINEKWVLTAAHCVYGLSKDLLSVVAGKHDLYTPEDYDQRVNVVEVYLDGFNKQFISRDIALLKLSPPLSFKNGRVSPICIPRPHTTFDNDLAIVTGWGRVSENGVFTHVLQKVALPLLPVKTCVDLYSKAGYGEYLNQCVMCGGGIPEREADSCQGDSGGPLSCMGNDNRFYLCGIVSWGLGCSRPKYPGVYTAVSCYSDWIKNTIT</sequence>
<dbReference type="AlphaFoldDB" id="A0A8B8GQT2"/>
<protein>
    <recommendedName>
        <fullName evidence="4">Phenoloxidase-activating factor 2</fullName>
    </recommendedName>
    <alternativeName>
        <fullName evidence="5">Prophenoloxidase-activating factor II</fullName>
    </alternativeName>
</protein>
<dbReference type="GeneID" id="112693919"/>
<dbReference type="Proteomes" id="UP000694846">
    <property type="component" value="Unplaced"/>
</dbReference>
<evidence type="ECO:0000256" key="6">
    <source>
        <dbReference type="RuleBase" id="RU363034"/>
    </source>
</evidence>
<gene>
    <name evidence="10" type="primary">LOC112693919</name>
</gene>
<evidence type="ECO:0000256" key="4">
    <source>
        <dbReference type="ARBA" id="ARBA00068096"/>
    </source>
</evidence>
<dbReference type="RefSeq" id="XP_025424971.1">
    <property type="nucleotide sequence ID" value="XM_025569186.1"/>
</dbReference>
<evidence type="ECO:0000313" key="9">
    <source>
        <dbReference type="Proteomes" id="UP000694846"/>
    </source>
</evidence>